<feature type="binding site" evidence="15">
    <location>
        <position position="44"/>
    </location>
    <ligand>
        <name>Zn(2+)</name>
        <dbReference type="ChEBI" id="CHEBI:29105"/>
        <note>catalytic</note>
    </ligand>
</feature>
<evidence type="ECO:0000256" key="11">
    <source>
        <dbReference type="ARBA" id="ARBA00023268"/>
    </source>
</evidence>
<evidence type="ECO:0000256" key="10">
    <source>
        <dbReference type="ARBA" id="ARBA00023002"/>
    </source>
</evidence>
<dbReference type="AlphaFoldDB" id="A0A1F7FGK5"/>
<dbReference type="InterPro" id="IPR004794">
    <property type="entry name" value="Eubact_RibD"/>
</dbReference>
<dbReference type="PANTHER" id="PTHR38011">
    <property type="entry name" value="DIHYDROFOLATE REDUCTASE FAMILY PROTEIN (AFU_ORTHOLOGUE AFUA_8G06820)"/>
    <property type="match status" value="1"/>
</dbReference>
<dbReference type="InterPro" id="IPR002125">
    <property type="entry name" value="CMP_dCMP_dom"/>
</dbReference>
<feature type="active site" description="Proton donor" evidence="13">
    <location>
        <position position="46"/>
    </location>
</feature>
<comment type="similarity">
    <text evidence="5 12">In the C-terminal section; belongs to the HTP reductase family.</text>
</comment>
<keyword evidence="12" id="KW-0378">Hydrolase</keyword>
<dbReference type="NCBIfam" id="TIGR00326">
    <property type="entry name" value="eubact_ribD"/>
    <property type="match status" value="1"/>
</dbReference>
<keyword evidence="9 12" id="KW-0521">NADP</keyword>
<dbReference type="EC" id="1.1.1.193" evidence="12"/>
<keyword evidence="7 12" id="KW-0479">Metal-binding</keyword>
<feature type="binding site" evidence="14">
    <location>
        <position position="148"/>
    </location>
    <ligand>
        <name>NADP(+)</name>
        <dbReference type="ChEBI" id="CHEBI:58349"/>
    </ligand>
</feature>
<evidence type="ECO:0000256" key="8">
    <source>
        <dbReference type="ARBA" id="ARBA00022833"/>
    </source>
</evidence>
<dbReference type="PANTHER" id="PTHR38011:SF7">
    <property type="entry name" value="2,5-DIAMINO-6-RIBOSYLAMINO-4(3H)-PYRIMIDINONE 5'-PHOSPHATE REDUCTASE"/>
    <property type="match status" value="1"/>
</dbReference>
<dbReference type="InterPro" id="IPR002734">
    <property type="entry name" value="RibDG_C"/>
</dbReference>
<comment type="cofactor">
    <cofactor evidence="12 15">
        <name>Zn(2+)</name>
        <dbReference type="ChEBI" id="CHEBI:29105"/>
    </cofactor>
    <text evidence="12 15">Binds 1 zinc ion.</text>
</comment>
<comment type="similarity">
    <text evidence="4 12">In the N-terminal section; belongs to the cytidine and deoxycytidylate deaminase family.</text>
</comment>
<dbReference type="InterPro" id="IPR016193">
    <property type="entry name" value="Cytidine_deaminase-like"/>
</dbReference>
<evidence type="ECO:0000256" key="4">
    <source>
        <dbReference type="ARBA" id="ARBA00005259"/>
    </source>
</evidence>
<feature type="binding site" evidence="14">
    <location>
        <position position="178"/>
    </location>
    <ligand>
        <name>substrate</name>
    </ligand>
</feature>
<evidence type="ECO:0000259" key="16">
    <source>
        <dbReference type="PROSITE" id="PS51747"/>
    </source>
</evidence>
<keyword evidence="8 12" id="KW-0862">Zinc</keyword>
<keyword evidence="10 12" id="KW-0560">Oxidoreductase</keyword>
<dbReference type="PIRSF" id="PIRSF006769">
    <property type="entry name" value="RibD"/>
    <property type="match status" value="1"/>
</dbReference>
<dbReference type="EMBL" id="MFYX01000050">
    <property type="protein sequence ID" value="OGK05731.1"/>
    <property type="molecule type" value="Genomic_DNA"/>
</dbReference>
<dbReference type="GO" id="GO:0008703">
    <property type="term" value="F:5-amino-6-(5-phosphoribosylamino)uracil reductase activity"/>
    <property type="evidence" value="ECO:0007669"/>
    <property type="project" value="UniProtKB-EC"/>
</dbReference>
<evidence type="ECO:0000256" key="9">
    <source>
        <dbReference type="ARBA" id="ARBA00022857"/>
    </source>
</evidence>
<feature type="binding site" evidence="14">
    <location>
        <position position="282"/>
    </location>
    <ligand>
        <name>substrate</name>
    </ligand>
</feature>
<comment type="caution">
    <text evidence="17">The sequence shown here is derived from an EMBL/GenBank/DDBJ whole genome shotgun (WGS) entry which is preliminary data.</text>
</comment>
<feature type="binding site" evidence="14">
    <location>
        <position position="194"/>
    </location>
    <ligand>
        <name>NADP(+)</name>
        <dbReference type="ChEBI" id="CHEBI:58349"/>
    </ligand>
</feature>
<dbReference type="Proteomes" id="UP000179243">
    <property type="component" value="Unassembled WGS sequence"/>
</dbReference>
<comment type="catalytic activity">
    <reaction evidence="12">
        <text>5-amino-6-(5-phospho-D-ribitylamino)uracil + NADP(+) = 5-amino-6-(5-phospho-D-ribosylamino)uracil + NADPH + H(+)</text>
        <dbReference type="Rhea" id="RHEA:17845"/>
        <dbReference type="ChEBI" id="CHEBI:15378"/>
        <dbReference type="ChEBI" id="CHEBI:57783"/>
        <dbReference type="ChEBI" id="CHEBI:58349"/>
        <dbReference type="ChEBI" id="CHEBI:58421"/>
        <dbReference type="ChEBI" id="CHEBI:58453"/>
        <dbReference type="EC" id="1.1.1.193"/>
    </reaction>
</comment>
<evidence type="ECO:0000256" key="1">
    <source>
        <dbReference type="ARBA" id="ARBA00002151"/>
    </source>
</evidence>
<evidence type="ECO:0000313" key="18">
    <source>
        <dbReference type="Proteomes" id="UP000179243"/>
    </source>
</evidence>
<evidence type="ECO:0000256" key="14">
    <source>
        <dbReference type="PIRSR" id="PIRSR006769-2"/>
    </source>
</evidence>
<keyword evidence="11" id="KW-0511">Multifunctional enzyme</keyword>
<dbReference type="CDD" id="cd01284">
    <property type="entry name" value="Riboflavin_deaminase-reductase"/>
    <property type="match status" value="1"/>
</dbReference>
<feature type="binding site" evidence="14">
    <location>
        <position position="164"/>
    </location>
    <ligand>
        <name>NADP(+)</name>
        <dbReference type="ChEBI" id="CHEBI:58349"/>
    </ligand>
</feature>
<evidence type="ECO:0000256" key="13">
    <source>
        <dbReference type="PIRSR" id="PIRSR006769-1"/>
    </source>
</evidence>
<gene>
    <name evidence="17" type="ORF">A2519_03925</name>
</gene>
<feature type="binding site" evidence="14">
    <location>
        <begin position="284"/>
        <end position="290"/>
    </location>
    <ligand>
        <name>NADP(+)</name>
        <dbReference type="ChEBI" id="CHEBI:58349"/>
    </ligand>
</feature>
<feature type="domain" description="CMP/dCMP-type deaminase" evidence="16">
    <location>
        <begin position="1"/>
        <end position="107"/>
    </location>
</feature>
<dbReference type="Gene3D" id="3.40.140.10">
    <property type="entry name" value="Cytidine Deaminase, domain 2"/>
    <property type="match status" value="1"/>
</dbReference>
<comment type="pathway">
    <text evidence="3 12">Cofactor biosynthesis; riboflavin biosynthesis; 5-amino-6-(D-ribitylamino)uracil from GTP: step 3/4.</text>
</comment>
<dbReference type="SUPFAM" id="SSF53597">
    <property type="entry name" value="Dihydrofolate reductase-like"/>
    <property type="match status" value="1"/>
</dbReference>
<comment type="function">
    <text evidence="1 12">Converts 2,5-diamino-6-(ribosylamino)-4(3h)-pyrimidinone 5'-phosphate into 5-amino-6-(ribosylamino)-2,4(1h,3h)-pyrimidinedione 5'-phosphate.</text>
</comment>
<sequence length="350" mass="37982">MAKALDLARSVKGATGDNPAVGAVVYKKGAILGMGRTHMPGQDHAEAEALWRAGKSARGASLAVTLEPCCIHGRTSPCTHAIIASGIKRVVAALKDPNPLIHGRGLLALARAGVRIECGLGESEAMVINEDFFKYITTGIPFVVVKAGLTLNGLIAADSRHSRWITSEEARQLVHELRARTNAVLVGLSTVLEDNPKLTVRHVEGRNPIRVVLSHGPDIPKTSYLAKTASDIRTIVVTPRALRTRCSNAIQYIDLGARTSRLPIRQVLRRLGVAGIKSVLVEGGSEIYTSFLEQRCIDMFQLFFAPRVLSSGIPFVHGQRTLSVRESLNLRDVTIRQLQNGFMVTARPER</sequence>
<evidence type="ECO:0000256" key="12">
    <source>
        <dbReference type="PIRNR" id="PIRNR006769"/>
    </source>
</evidence>
<feature type="binding site" evidence="14">
    <location>
        <position position="190"/>
    </location>
    <ligand>
        <name>NADP(+)</name>
        <dbReference type="ChEBI" id="CHEBI:58349"/>
    </ligand>
</feature>
<evidence type="ECO:0000256" key="6">
    <source>
        <dbReference type="ARBA" id="ARBA00022619"/>
    </source>
</evidence>
<evidence type="ECO:0000256" key="15">
    <source>
        <dbReference type="PIRSR" id="PIRSR006769-3"/>
    </source>
</evidence>
<evidence type="ECO:0000256" key="2">
    <source>
        <dbReference type="ARBA" id="ARBA00004882"/>
    </source>
</evidence>
<dbReference type="UniPathway" id="UPA00275">
    <property type="reaction ID" value="UER00401"/>
</dbReference>
<reference evidence="17 18" key="1">
    <citation type="journal article" date="2016" name="Nat. Commun.">
        <title>Thousands of microbial genomes shed light on interconnected biogeochemical processes in an aquifer system.</title>
        <authorList>
            <person name="Anantharaman K."/>
            <person name="Brown C.T."/>
            <person name="Hug L.A."/>
            <person name="Sharon I."/>
            <person name="Castelle C.J."/>
            <person name="Probst A.J."/>
            <person name="Thomas B.C."/>
            <person name="Singh A."/>
            <person name="Wilkins M.J."/>
            <person name="Karaoz U."/>
            <person name="Brodie E.L."/>
            <person name="Williams K.H."/>
            <person name="Hubbard S.S."/>
            <person name="Banfield J.F."/>
        </authorList>
    </citation>
    <scope>NUCLEOTIDE SEQUENCE [LARGE SCALE GENOMIC DNA]</scope>
</reference>
<name>A0A1F7FGK5_UNCRA</name>
<feature type="binding site" evidence="14">
    <location>
        <position position="201"/>
    </location>
    <ligand>
        <name>substrate</name>
    </ligand>
</feature>
<accession>A0A1F7FGK5</accession>
<comment type="pathway">
    <text evidence="2 12">Cofactor biosynthesis; riboflavin biosynthesis; 5-amino-6-(D-ribitylamino)uracil from GTP: step 2/4.</text>
</comment>
<comment type="catalytic activity">
    <reaction evidence="12">
        <text>2,5-diamino-6-hydroxy-4-(5-phosphoribosylamino)-pyrimidine + H2O + H(+) = 5-amino-6-(5-phospho-D-ribosylamino)uracil + NH4(+)</text>
        <dbReference type="Rhea" id="RHEA:21868"/>
        <dbReference type="ChEBI" id="CHEBI:15377"/>
        <dbReference type="ChEBI" id="CHEBI:15378"/>
        <dbReference type="ChEBI" id="CHEBI:28938"/>
        <dbReference type="ChEBI" id="CHEBI:58453"/>
        <dbReference type="ChEBI" id="CHEBI:58614"/>
        <dbReference type="EC" id="3.5.4.26"/>
    </reaction>
</comment>
<dbReference type="GO" id="GO:0009231">
    <property type="term" value="P:riboflavin biosynthetic process"/>
    <property type="evidence" value="ECO:0007669"/>
    <property type="project" value="UniProtKB-UniPathway"/>
</dbReference>
<feature type="binding site" evidence="15">
    <location>
        <position position="78"/>
    </location>
    <ligand>
        <name>Zn(2+)</name>
        <dbReference type="ChEBI" id="CHEBI:29105"/>
        <note>catalytic</note>
    </ligand>
</feature>
<dbReference type="InterPro" id="IPR016192">
    <property type="entry name" value="APOBEC/CMP_deaminase_Zn-bd"/>
</dbReference>
<organism evidence="17 18">
    <name type="scientific">Candidatus Raymondbacteria bacterium RIFOXYD12_FULL_49_13</name>
    <dbReference type="NCBI Taxonomy" id="1817890"/>
    <lineage>
        <taxon>Bacteria</taxon>
        <taxon>Raymondiibacteriota</taxon>
    </lineage>
</organism>
<evidence type="ECO:0000313" key="17">
    <source>
        <dbReference type="EMBL" id="OGK05731.1"/>
    </source>
</evidence>
<dbReference type="Pfam" id="PF00383">
    <property type="entry name" value="dCMP_cyt_deam_1"/>
    <property type="match status" value="1"/>
</dbReference>
<dbReference type="SUPFAM" id="SSF53927">
    <property type="entry name" value="Cytidine deaminase-like"/>
    <property type="match status" value="1"/>
</dbReference>
<keyword evidence="6 12" id="KW-0686">Riboflavin biosynthesis</keyword>
<dbReference type="EC" id="3.5.4.26" evidence="12"/>
<dbReference type="GO" id="GO:0008835">
    <property type="term" value="F:diaminohydroxyphosphoribosylaminopyrimidine deaminase activity"/>
    <property type="evidence" value="ECO:0007669"/>
    <property type="project" value="UniProtKB-EC"/>
</dbReference>
<feature type="binding site" evidence="15">
    <location>
        <position position="69"/>
    </location>
    <ligand>
        <name>Zn(2+)</name>
        <dbReference type="ChEBI" id="CHEBI:29105"/>
        <note>catalytic</note>
    </ligand>
</feature>
<dbReference type="PROSITE" id="PS00903">
    <property type="entry name" value="CYT_DCMP_DEAMINASES_1"/>
    <property type="match status" value="1"/>
</dbReference>
<dbReference type="InterPro" id="IPR024072">
    <property type="entry name" value="DHFR-like_dom_sf"/>
</dbReference>
<dbReference type="Pfam" id="PF01872">
    <property type="entry name" value="RibD_C"/>
    <property type="match status" value="1"/>
</dbReference>
<evidence type="ECO:0000256" key="5">
    <source>
        <dbReference type="ARBA" id="ARBA00007417"/>
    </source>
</evidence>
<evidence type="ECO:0000256" key="7">
    <source>
        <dbReference type="ARBA" id="ARBA00022723"/>
    </source>
</evidence>
<proteinExistence type="inferred from homology"/>
<feature type="binding site" evidence="14">
    <location>
        <position position="198"/>
    </location>
    <ligand>
        <name>substrate</name>
    </ligand>
</feature>
<dbReference type="GO" id="GO:0008270">
    <property type="term" value="F:zinc ion binding"/>
    <property type="evidence" value="ECO:0007669"/>
    <property type="project" value="InterPro"/>
</dbReference>
<feature type="binding site" evidence="14">
    <location>
        <position position="162"/>
    </location>
    <ligand>
        <name>substrate</name>
    </ligand>
</feature>
<dbReference type="Gene3D" id="3.40.430.10">
    <property type="entry name" value="Dihydrofolate Reductase, subunit A"/>
    <property type="match status" value="1"/>
</dbReference>
<evidence type="ECO:0000256" key="3">
    <source>
        <dbReference type="ARBA" id="ARBA00004910"/>
    </source>
</evidence>
<dbReference type="InterPro" id="IPR050765">
    <property type="entry name" value="Riboflavin_Biosynth_HTPR"/>
</dbReference>
<protein>
    <recommendedName>
        <fullName evidence="12">Riboflavin biosynthesis protein RibD</fullName>
    </recommendedName>
    <domain>
        <recommendedName>
            <fullName evidence="12">Diaminohydroxyphosphoribosylaminopyrimidine deaminase</fullName>
            <shortName evidence="12">DRAP deaminase</shortName>
            <ecNumber evidence="12">3.5.4.26</ecNumber>
        </recommendedName>
        <alternativeName>
            <fullName evidence="12">Riboflavin-specific deaminase</fullName>
        </alternativeName>
    </domain>
    <domain>
        <recommendedName>
            <fullName evidence="12">5-amino-6-(5-phosphoribosylamino)uracil reductase</fullName>
            <ecNumber evidence="12">1.1.1.193</ecNumber>
        </recommendedName>
        <alternativeName>
            <fullName evidence="12">HTP reductase</fullName>
        </alternativeName>
    </domain>
</protein>
<dbReference type="PROSITE" id="PS51747">
    <property type="entry name" value="CYT_DCMP_DEAMINASES_2"/>
    <property type="match status" value="1"/>
</dbReference>